<dbReference type="InterPro" id="IPR003661">
    <property type="entry name" value="HisK_dim/P_dom"/>
</dbReference>
<dbReference type="Pfam" id="PF02518">
    <property type="entry name" value="HATPase_c"/>
    <property type="match status" value="1"/>
</dbReference>
<dbReference type="GO" id="GO:0005524">
    <property type="term" value="F:ATP binding"/>
    <property type="evidence" value="ECO:0007669"/>
    <property type="project" value="UniProtKB-KW"/>
</dbReference>
<comment type="subcellular location">
    <subcellularLocation>
        <location evidence="2">Membrane</location>
        <topology evidence="2">Multi-pass membrane protein</topology>
    </subcellularLocation>
</comment>
<name>A0A9D1UA45_9FIRM</name>
<dbReference type="SMART" id="SM00388">
    <property type="entry name" value="HisKA"/>
    <property type="match status" value="1"/>
</dbReference>
<dbReference type="EC" id="2.7.13.3" evidence="3"/>
<evidence type="ECO:0000256" key="10">
    <source>
        <dbReference type="ARBA" id="ARBA00022989"/>
    </source>
</evidence>
<evidence type="ECO:0000256" key="3">
    <source>
        <dbReference type="ARBA" id="ARBA00012438"/>
    </source>
</evidence>
<accession>A0A9D1UA45</accession>
<gene>
    <name evidence="15" type="ORF">H9742_02090</name>
</gene>
<keyword evidence="11" id="KW-0902">Two-component regulatory system</keyword>
<keyword evidence="10 13" id="KW-1133">Transmembrane helix</keyword>
<dbReference type="PRINTS" id="PR00344">
    <property type="entry name" value="BCTRLSENSOR"/>
</dbReference>
<dbReference type="InterPro" id="IPR036097">
    <property type="entry name" value="HisK_dim/P_sf"/>
</dbReference>
<dbReference type="InterPro" id="IPR003594">
    <property type="entry name" value="HATPase_dom"/>
</dbReference>
<reference evidence="15" key="1">
    <citation type="journal article" date="2021" name="PeerJ">
        <title>Extensive microbial diversity within the chicken gut microbiome revealed by metagenomics and culture.</title>
        <authorList>
            <person name="Gilroy R."/>
            <person name="Ravi A."/>
            <person name="Getino M."/>
            <person name="Pursley I."/>
            <person name="Horton D.L."/>
            <person name="Alikhan N.F."/>
            <person name="Baker D."/>
            <person name="Gharbi K."/>
            <person name="Hall N."/>
            <person name="Watson M."/>
            <person name="Adriaenssens E.M."/>
            <person name="Foster-Nyarko E."/>
            <person name="Jarju S."/>
            <person name="Secka A."/>
            <person name="Antonio M."/>
            <person name="Oren A."/>
            <person name="Chaudhuri R.R."/>
            <person name="La Ragione R."/>
            <person name="Hildebrand F."/>
            <person name="Pallen M.J."/>
        </authorList>
    </citation>
    <scope>NUCLEOTIDE SEQUENCE</scope>
    <source>
        <strain evidence="15">CHK195-6426</strain>
    </source>
</reference>
<evidence type="ECO:0000256" key="2">
    <source>
        <dbReference type="ARBA" id="ARBA00004141"/>
    </source>
</evidence>
<keyword evidence="5" id="KW-0808">Transferase</keyword>
<keyword evidence="9" id="KW-0067">ATP-binding</keyword>
<keyword evidence="12 13" id="KW-0472">Membrane</keyword>
<evidence type="ECO:0000256" key="4">
    <source>
        <dbReference type="ARBA" id="ARBA00022553"/>
    </source>
</evidence>
<dbReference type="InterPro" id="IPR036890">
    <property type="entry name" value="HATPase_C_sf"/>
</dbReference>
<dbReference type="Gene3D" id="1.10.287.130">
    <property type="match status" value="1"/>
</dbReference>
<evidence type="ECO:0000256" key="7">
    <source>
        <dbReference type="ARBA" id="ARBA00022741"/>
    </source>
</evidence>
<evidence type="ECO:0000313" key="15">
    <source>
        <dbReference type="EMBL" id="HIW80309.1"/>
    </source>
</evidence>
<reference evidence="15" key="2">
    <citation type="submission" date="2021-04" db="EMBL/GenBank/DDBJ databases">
        <authorList>
            <person name="Gilroy R."/>
        </authorList>
    </citation>
    <scope>NUCLEOTIDE SEQUENCE</scope>
    <source>
        <strain evidence="15">CHK195-6426</strain>
    </source>
</reference>
<dbReference type="AlphaFoldDB" id="A0A9D1UA45"/>
<feature type="transmembrane region" description="Helical" evidence="13">
    <location>
        <begin position="68"/>
        <end position="86"/>
    </location>
</feature>
<dbReference type="PANTHER" id="PTHR45569">
    <property type="entry name" value="SENSOR PROTEIN KDPD"/>
    <property type="match status" value="1"/>
</dbReference>
<comment type="caution">
    <text evidence="15">The sequence shown here is derived from an EMBL/GenBank/DDBJ whole genome shotgun (WGS) entry which is preliminary data.</text>
</comment>
<protein>
    <recommendedName>
        <fullName evidence="3">histidine kinase</fullName>
        <ecNumber evidence="3">2.7.13.3</ecNumber>
    </recommendedName>
</protein>
<dbReference type="InterPro" id="IPR025201">
    <property type="entry name" value="KdpD_TM"/>
</dbReference>
<dbReference type="GO" id="GO:0000155">
    <property type="term" value="F:phosphorelay sensor kinase activity"/>
    <property type="evidence" value="ECO:0007669"/>
    <property type="project" value="InterPro"/>
</dbReference>
<evidence type="ECO:0000256" key="13">
    <source>
        <dbReference type="SAM" id="Phobius"/>
    </source>
</evidence>
<keyword evidence="7" id="KW-0547">Nucleotide-binding</keyword>
<evidence type="ECO:0000256" key="8">
    <source>
        <dbReference type="ARBA" id="ARBA00022777"/>
    </source>
</evidence>
<sequence length="366" mass="41104">MENFMNKKLRRLPLWKQHLFSIVFSLFCMGAATGVSALYFHLVPDNSANIVLVFILALMLVSRYCVGYLYGIVCSVVAVICINYMFTYPYFKLNFTLTGYPITFIGMLAVTLFTSTMTSHLAIQADVIAEREKQLAEAEMEKMRANLLRAISHDLRTPLTGMIGNSSVFLENQARLSEEEKKEIVTNIYNDSNWLLNMVENLLTVTRIRGDSLTINTSSEPVEEVLSEALQKLHKRYPNAQIKVRVPDAFILLPMDAILIEQVTINLLENAIVHSDSLAPIELLVEEHPHSVSFTIRDYGVGIPEDMLDHLFDGTPHTPSHTSDAHKGMGIGLSICKTIITAHHGTLTARNHSRGAEFIFTLPKKH</sequence>
<evidence type="ECO:0000256" key="11">
    <source>
        <dbReference type="ARBA" id="ARBA00023012"/>
    </source>
</evidence>
<dbReference type="SUPFAM" id="SSF47384">
    <property type="entry name" value="Homodimeric domain of signal transducing histidine kinase"/>
    <property type="match status" value="1"/>
</dbReference>
<keyword evidence="6 13" id="KW-0812">Transmembrane</keyword>
<dbReference type="InterPro" id="IPR004358">
    <property type="entry name" value="Sig_transdc_His_kin-like_C"/>
</dbReference>
<feature type="transmembrane region" description="Helical" evidence="13">
    <location>
        <begin position="46"/>
        <end position="61"/>
    </location>
</feature>
<comment type="catalytic activity">
    <reaction evidence="1">
        <text>ATP + protein L-histidine = ADP + protein N-phospho-L-histidine.</text>
        <dbReference type="EC" id="2.7.13.3"/>
    </reaction>
</comment>
<dbReference type="CDD" id="cd00075">
    <property type="entry name" value="HATPase"/>
    <property type="match status" value="1"/>
</dbReference>
<dbReference type="PROSITE" id="PS50109">
    <property type="entry name" value="HIS_KIN"/>
    <property type="match status" value="1"/>
</dbReference>
<dbReference type="Gene3D" id="1.20.120.620">
    <property type="entry name" value="Backbone structure of the membrane domain of e. Coli histidine kinase receptor kdpd"/>
    <property type="match status" value="1"/>
</dbReference>
<feature type="transmembrane region" description="Helical" evidence="13">
    <location>
        <begin position="98"/>
        <end position="123"/>
    </location>
</feature>
<dbReference type="SUPFAM" id="SSF55874">
    <property type="entry name" value="ATPase domain of HSP90 chaperone/DNA topoisomerase II/histidine kinase"/>
    <property type="match status" value="1"/>
</dbReference>
<keyword evidence="4" id="KW-0597">Phosphoprotein</keyword>
<dbReference type="EMBL" id="DXGH01000010">
    <property type="protein sequence ID" value="HIW80309.1"/>
    <property type="molecule type" value="Genomic_DNA"/>
</dbReference>
<organism evidence="15 16">
    <name type="scientific">Candidatus Acetatifactor stercoripullorum</name>
    <dbReference type="NCBI Taxonomy" id="2838414"/>
    <lineage>
        <taxon>Bacteria</taxon>
        <taxon>Bacillati</taxon>
        <taxon>Bacillota</taxon>
        <taxon>Clostridia</taxon>
        <taxon>Lachnospirales</taxon>
        <taxon>Lachnospiraceae</taxon>
        <taxon>Acetatifactor</taxon>
    </lineage>
</organism>
<evidence type="ECO:0000256" key="9">
    <source>
        <dbReference type="ARBA" id="ARBA00022840"/>
    </source>
</evidence>
<dbReference type="InterPro" id="IPR052023">
    <property type="entry name" value="Histidine_kinase_KdpD"/>
</dbReference>
<dbReference type="CDD" id="cd00082">
    <property type="entry name" value="HisKA"/>
    <property type="match status" value="1"/>
</dbReference>
<dbReference type="Gene3D" id="3.30.565.10">
    <property type="entry name" value="Histidine kinase-like ATPase, C-terminal domain"/>
    <property type="match status" value="1"/>
</dbReference>
<dbReference type="PANTHER" id="PTHR45569:SF1">
    <property type="entry name" value="SENSOR PROTEIN KDPD"/>
    <property type="match status" value="1"/>
</dbReference>
<dbReference type="Proteomes" id="UP000824265">
    <property type="component" value="Unassembled WGS sequence"/>
</dbReference>
<dbReference type="GO" id="GO:0005886">
    <property type="term" value="C:plasma membrane"/>
    <property type="evidence" value="ECO:0007669"/>
    <property type="project" value="TreeGrafter"/>
</dbReference>
<proteinExistence type="predicted"/>
<dbReference type="InterPro" id="IPR038318">
    <property type="entry name" value="KdpD_sf"/>
</dbReference>
<feature type="transmembrane region" description="Helical" evidence="13">
    <location>
        <begin position="20"/>
        <end position="40"/>
    </location>
</feature>
<evidence type="ECO:0000256" key="1">
    <source>
        <dbReference type="ARBA" id="ARBA00000085"/>
    </source>
</evidence>
<dbReference type="Pfam" id="PF13493">
    <property type="entry name" value="DUF4118"/>
    <property type="match status" value="1"/>
</dbReference>
<evidence type="ECO:0000256" key="5">
    <source>
        <dbReference type="ARBA" id="ARBA00022679"/>
    </source>
</evidence>
<evidence type="ECO:0000256" key="6">
    <source>
        <dbReference type="ARBA" id="ARBA00022692"/>
    </source>
</evidence>
<evidence type="ECO:0000256" key="12">
    <source>
        <dbReference type="ARBA" id="ARBA00023136"/>
    </source>
</evidence>
<dbReference type="Pfam" id="PF00512">
    <property type="entry name" value="HisKA"/>
    <property type="match status" value="1"/>
</dbReference>
<dbReference type="InterPro" id="IPR005467">
    <property type="entry name" value="His_kinase_dom"/>
</dbReference>
<dbReference type="SMART" id="SM00387">
    <property type="entry name" value="HATPase_c"/>
    <property type="match status" value="1"/>
</dbReference>
<feature type="domain" description="Histidine kinase" evidence="14">
    <location>
        <begin position="150"/>
        <end position="366"/>
    </location>
</feature>
<evidence type="ECO:0000313" key="16">
    <source>
        <dbReference type="Proteomes" id="UP000824265"/>
    </source>
</evidence>
<keyword evidence="8" id="KW-0418">Kinase</keyword>
<evidence type="ECO:0000259" key="14">
    <source>
        <dbReference type="PROSITE" id="PS50109"/>
    </source>
</evidence>